<organism evidence="2 3">
    <name type="scientific">Aromatoleum evansii</name>
    <name type="common">Azoarcus evansii</name>
    <dbReference type="NCBI Taxonomy" id="59406"/>
    <lineage>
        <taxon>Bacteria</taxon>
        <taxon>Pseudomonadati</taxon>
        <taxon>Pseudomonadota</taxon>
        <taxon>Betaproteobacteria</taxon>
        <taxon>Rhodocyclales</taxon>
        <taxon>Rhodocyclaceae</taxon>
        <taxon>Aromatoleum</taxon>
    </lineage>
</organism>
<reference evidence="2 3" key="1">
    <citation type="submission" date="2023-12" db="EMBL/GenBank/DDBJ databases">
        <title>A. evansii MAY27, complete genome.</title>
        <authorList>
            <person name="Wang Y."/>
        </authorList>
    </citation>
    <scope>NUCLEOTIDE SEQUENCE [LARGE SCALE GENOMIC DNA]</scope>
    <source>
        <strain evidence="2 3">MAY27</strain>
    </source>
</reference>
<gene>
    <name evidence="2" type="ORF">U5817_01485</name>
</gene>
<feature type="compositionally biased region" description="Polar residues" evidence="1">
    <location>
        <begin position="15"/>
        <end position="24"/>
    </location>
</feature>
<keyword evidence="3" id="KW-1185">Reference proteome</keyword>
<dbReference type="SUPFAM" id="SSF56935">
    <property type="entry name" value="Porins"/>
    <property type="match status" value="1"/>
</dbReference>
<evidence type="ECO:0000313" key="2">
    <source>
        <dbReference type="EMBL" id="WRL46745.1"/>
    </source>
</evidence>
<proteinExistence type="predicted"/>
<accession>A0ABZ1AMP8</accession>
<name>A0ABZ1AMP8_AROEV</name>
<evidence type="ECO:0000256" key="1">
    <source>
        <dbReference type="SAM" id="MobiDB-lite"/>
    </source>
</evidence>
<dbReference type="Proteomes" id="UP001626593">
    <property type="component" value="Chromosome"/>
</dbReference>
<feature type="region of interest" description="Disordered" evidence="1">
    <location>
        <begin position="1"/>
        <end position="75"/>
    </location>
</feature>
<dbReference type="RefSeq" id="WP_407279480.1">
    <property type="nucleotide sequence ID" value="NZ_CP141259.1"/>
</dbReference>
<protein>
    <submittedName>
        <fullName evidence="2">TonB-dependent receptor</fullName>
    </submittedName>
</protein>
<feature type="compositionally biased region" description="Low complexity" evidence="1">
    <location>
        <begin position="29"/>
        <end position="44"/>
    </location>
</feature>
<sequence length="659" mass="70802">MRTEEAGRRPPARTATPTSDSSPPRTELASISAASDAAVIGDADFPPADDTQASPPPARNASPSPADRARLGSAAAKRGWGIAPIRWGGELSAGFRRRSGDESAASTEQVYEARLRVNSYIMQPYIALVSGDFALTTIRAQTGGDGSAASSNLTGTSITGSGTLNLFPQSRFPFQASLGVSDSRSDGSIVANDTRRTRLSLRQDYRPMRGSWTTSGQYDRSELDGSFGSDVVNRFTGTFNSNFDRHSFSTNASLSTNDTADQSTKDFFVLGTHGYRMSDEVTFNSSASYTRQDFELGDQAAGLGGTTQSAQLFSYASWTPEDSNWRGTANVRYFQSRSDIGETSFDSTNLGGTASLSYLASRNLSFSGMLGVNSSSNGTTSTNQNLGANYTGDAITLGTSTFYNWFGSASVSNTTSTDGGNLRSTGVSFGHSLNRTWLTTELSTLSGNLNQSVSSSRSTGLGAVSSNSLTNGASLSLQASAGDSLSGFLSTSVSDTRVYGDSPSSYQMLNVQLSGNWRINAYSQLYSNLTWQLSRQQSASGDRVVLTDEFGRPVIVEDTSKSRNGSLSGGLGYGHSRLFGIRGLRYNLDFRANTTRDDARRRGDPDAERNPDRATLDLDQRLRYSIGRLDTELQLRIAEIEGRRSELLFFRVGRQFGSF</sequence>
<dbReference type="EMBL" id="CP141259">
    <property type="protein sequence ID" value="WRL46745.1"/>
    <property type="molecule type" value="Genomic_DNA"/>
</dbReference>
<evidence type="ECO:0000313" key="3">
    <source>
        <dbReference type="Proteomes" id="UP001626593"/>
    </source>
</evidence>
<keyword evidence="2" id="KW-0675">Receptor</keyword>